<feature type="compositionally biased region" description="Pro residues" evidence="1">
    <location>
        <begin position="178"/>
        <end position="189"/>
    </location>
</feature>
<feature type="region of interest" description="Disordered" evidence="1">
    <location>
        <begin position="169"/>
        <end position="201"/>
    </location>
</feature>
<dbReference type="Proteomes" id="UP000314982">
    <property type="component" value="Unassembled WGS sequence"/>
</dbReference>
<name>A0A4W5LBS7_9TELE</name>
<organism evidence="2 3">
    <name type="scientific">Hucho hucho</name>
    <name type="common">huchen</name>
    <dbReference type="NCBI Taxonomy" id="62062"/>
    <lineage>
        <taxon>Eukaryota</taxon>
        <taxon>Metazoa</taxon>
        <taxon>Chordata</taxon>
        <taxon>Craniata</taxon>
        <taxon>Vertebrata</taxon>
        <taxon>Euteleostomi</taxon>
        <taxon>Actinopterygii</taxon>
        <taxon>Neopterygii</taxon>
        <taxon>Teleostei</taxon>
        <taxon>Protacanthopterygii</taxon>
        <taxon>Salmoniformes</taxon>
        <taxon>Salmonidae</taxon>
        <taxon>Salmoninae</taxon>
        <taxon>Hucho</taxon>
    </lineage>
</organism>
<reference evidence="2" key="2">
    <citation type="submission" date="2025-08" db="UniProtKB">
        <authorList>
            <consortium name="Ensembl"/>
        </authorList>
    </citation>
    <scope>IDENTIFICATION</scope>
</reference>
<dbReference type="GeneTree" id="ENSGT00970000197271"/>
<accession>A0A4W5LBS7</accession>
<dbReference type="STRING" id="62062.ENSHHUP00000023100"/>
<proteinExistence type="predicted"/>
<evidence type="ECO:0000313" key="2">
    <source>
        <dbReference type="Ensembl" id="ENSHHUP00000023100.1"/>
    </source>
</evidence>
<dbReference type="Ensembl" id="ENSHHUT00000023968.1">
    <property type="protein sequence ID" value="ENSHHUP00000023100.1"/>
    <property type="gene ID" value="ENSHHUG00000014483.1"/>
</dbReference>
<feature type="compositionally biased region" description="Polar residues" evidence="1">
    <location>
        <begin position="71"/>
        <end position="82"/>
    </location>
</feature>
<dbReference type="AlphaFoldDB" id="A0A4W5LBS7"/>
<evidence type="ECO:0000313" key="3">
    <source>
        <dbReference type="Proteomes" id="UP000314982"/>
    </source>
</evidence>
<protein>
    <submittedName>
        <fullName evidence="2">Uncharacterized protein</fullName>
    </submittedName>
</protein>
<evidence type="ECO:0000256" key="1">
    <source>
        <dbReference type="SAM" id="MobiDB-lite"/>
    </source>
</evidence>
<reference evidence="3" key="1">
    <citation type="submission" date="2018-06" db="EMBL/GenBank/DDBJ databases">
        <title>Genome assembly of Danube salmon.</title>
        <authorList>
            <person name="Macqueen D.J."/>
            <person name="Gundappa M.K."/>
        </authorList>
    </citation>
    <scope>NUCLEOTIDE SEQUENCE [LARGE SCALE GENOMIC DNA]</scope>
</reference>
<feature type="region of interest" description="Disordered" evidence="1">
    <location>
        <begin position="71"/>
        <end position="103"/>
    </location>
</feature>
<keyword evidence="3" id="KW-1185">Reference proteome</keyword>
<sequence>GRVHFPFVYRHNCQIFYVSYFSISVTAYTQIPSHSLVQQHKQHQFVIQQTHASQRTQGQLLQTASIQPHLQTPSLVPQSPSQAGPIPVLPKPASHHQPSTPSQQATIFHSTISPHALHSSLSQAKAQPVQLTAINLQIQPALSQASRLVQDSKGQEKPKSLVVRELCPTPSVQQEPTPFTPSAPSPPQATKPTEQPKTDPVMPISQPQGNITFLSPTFLVILPRGRTVTRGLLLSYLICNQLQPWRTRPKISRSAMFCSPGVEADLLSYYLLSAVCLSF</sequence>
<reference evidence="2" key="3">
    <citation type="submission" date="2025-09" db="UniProtKB">
        <authorList>
            <consortium name="Ensembl"/>
        </authorList>
    </citation>
    <scope>IDENTIFICATION</scope>
</reference>